<organism evidence="1">
    <name type="scientific">marine sediment metagenome</name>
    <dbReference type="NCBI Taxonomy" id="412755"/>
    <lineage>
        <taxon>unclassified sequences</taxon>
        <taxon>metagenomes</taxon>
        <taxon>ecological metagenomes</taxon>
    </lineage>
</organism>
<sequence length="90" mass="10954">YSKLSKKRFTTIRKNTRRYRPEGVYSIITPKQKFKAKVISRVYIKKEDITDFIALYDADCSHKWELIELLDKWYGREFNDFVLITLERID</sequence>
<evidence type="ECO:0000313" key="1">
    <source>
        <dbReference type="EMBL" id="GAH35588.1"/>
    </source>
</evidence>
<gene>
    <name evidence="1" type="ORF">S03H2_10474</name>
</gene>
<proteinExistence type="predicted"/>
<accession>X1GRF9</accession>
<protein>
    <recommendedName>
        <fullName evidence="2">ASCH domain-containing protein</fullName>
    </recommendedName>
</protein>
<comment type="caution">
    <text evidence="1">The sequence shown here is derived from an EMBL/GenBank/DDBJ whole genome shotgun (WGS) entry which is preliminary data.</text>
</comment>
<evidence type="ECO:0008006" key="2">
    <source>
        <dbReference type="Google" id="ProtNLM"/>
    </source>
</evidence>
<dbReference type="AlphaFoldDB" id="X1GRF9"/>
<name>X1GRF9_9ZZZZ</name>
<reference evidence="1" key="1">
    <citation type="journal article" date="2014" name="Front. Microbiol.">
        <title>High frequency of phylogenetically diverse reductive dehalogenase-homologous genes in deep subseafloor sedimentary metagenomes.</title>
        <authorList>
            <person name="Kawai M."/>
            <person name="Futagami T."/>
            <person name="Toyoda A."/>
            <person name="Takaki Y."/>
            <person name="Nishi S."/>
            <person name="Hori S."/>
            <person name="Arai W."/>
            <person name="Tsubouchi T."/>
            <person name="Morono Y."/>
            <person name="Uchiyama I."/>
            <person name="Ito T."/>
            <person name="Fujiyama A."/>
            <person name="Inagaki F."/>
            <person name="Takami H."/>
        </authorList>
    </citation>
    <scope>NUCLEOTIDE SEQUENCE</scope>
    <source>
        <strain evidence="1">Expedition CK06-06</strain>
    </source>
</reference>
<dbReference type="EMBL" id="BARU01005384">
    <property type="protein sequence ID" value="GAH35588.1"/>
    <property type="molecule type" value="Genomic_DNA"/>
</dbReference>
<feature type="non-terminal residue" evidence="1">
    <location>
        <position position="1"/>
    </location>
</feature>